<keyword evidence="1" id="KW-0812">Transmembrane</keyword>
<dbReference type="SMART" id="SM00267">
    <property type="entry name" value="GGDEF"/>
    <property type="match status" value="1"/>
</dbReference>
<organism evidence="3 4">
    <name type="scientific">Paractinoplanes bogorensis</name>
    <dbReference type="NCBI Taxonomy" id="1610840"/>
    <lineage>
        <taxon>Bacteria</taxon>
        <taxon>Bacillati</taxon>
        <taxon>Actinomycetota</taxon>
        <taxon>Actinomycetes</taxon>
        <taxon>Micromonosporales</taxon>
        <taxon>Micromonosporaceae</taxon>
        <taxon>Paractinoplanes</taxon>
    </lineage>
</organism>
<accession>A0ABS5YTX6</accession>
<dbReference type="CDD" id="cd01949">
    <property type="entry name" value="GGDEF"/>
    <property type="match status" value="1"/>
</dbReference>
<keyword evidence="4" id="KW-1185">Reference proteome</keyword>
<keyword evidence="1" id="KW-0472">Membrane</keyword>
<dbReference type="PROSITE" id="PS50887">
    <property type="entry name" value="GGDEF"/>
    <property type="match status" value="1"/>
</dbReference>
<dbReference type="Pfam" id="PF00990">
    <property type="entry name" value="GGDEF"/>
    <property type="match status" value="1"/>
</dbReference>
<evidence type="ECO:0000256" key="1">
    <source>
        <dbReference type="SAM" id="Phobius"/>
    </source>
</evidence>
<feature type="transmembrane region" description="Helical" evidence="1">
    <location>
        <begin position="189"/>
        <end position="208"/>
    </location>
</feature>
<evidence type="ECO:0000313" key="3">
    <source>
        <dbReference type="EMBL" id="MBU2666910.1"/>
    </source>
</evidence>
<protein>
    <submittedName>
        <fullName evidence="3">GGDEF domain-containing protein</fullName>
    </submittedName>
</protein>
<feature type="domain" description="GGDEF" evidence="2">
    <location>
        <begin position="355"/>
        <end position="477"/>
    </location>
</feature>
<dbReference type="PANTHER" id="PTHR45138">
    <property type="entry name" value="REGULATORY COMPONENTS OF SENSORY TRANSDUCTION SYSTEM"/>
    <property type="match status" value="1"/>
</dbReference>
<proteinExistence type="predicted"/>
<dbReference type="SUPFAM" id="SSF55073">
    <property type="entry name" value="Nucleotide cyclase"/>
    <property type="match status" value="1"/>
</dbReference>
<evidence type="ECO:0000259" key="2">
    <source>
        <dbReference type="PROSITE" id="PS50887"/>
    </source>
</evidence>
<feature type="transmembrane region" description="Helical" evidence="1">
    <location>
        <begin position="7"/>
        <end position="23"/>
    </location>
</feature>
<dbReference type="NCBIfam" id="TIGR00254">
    <property type="entry name" value="GGDEF"/>
    <property type="match status" value="1"/>
</dbReference>
<dbReference type="InterPro" id="IPR000160">
    <property type="entry name" value="GGDEF_dom"/>
</dbReference>
<name>A0ABS5YTX6_9ACTN</name>
<feature type="transmembrane region" description="Helical" evidence="1">
    <location>
        <begin position="60"/>
        <end position="81"/>
    </location>
</feature>
<feature type="transmembrane region" description="Helical" evidence="1">
    <location>
        <begin position="118"/>
        <end position="140"/>
    </location>
</feature>
<reference evidence="3 4" key="1">
    <citation type="submission" date="2021-06" db="EMBL/GenBank/DDBJ databases">
        <title>Actinoplanes lichenicola sp. nov., and Actinoplanes ovalisporus sp. nov., isolated from lichen in Thailand.</title>
        <authorList>
            <person name="Saeng-In P."/>
            <person name="Kanchanasin P."/>
            <person name="Yuki M."/>
            <person name="Kudo T."/>
            <person name="Ohkuma M."/>
            <person name="Phongsopitanun W."/>
            <person name="Tanasupawat S."/>
        </authorList>
    </citation>
    <scope>NUCLEOTIDE SEQUENCE [LARGE SCALE GENOMIC DNA]</scope>
    <source>
        <strain evidence="3 4">NBRC 110975</strain>
    </source>
</reference>
<gene>
    <name evidence="3" type="ORF">KOI35_25695</name>
</gene>
<dbReference type="RefSeq" id="WP_215791003.1">
    <property type="nucleotide sequence ID" value="NZ_JAHKKG010000008.1"/>
</dbReference>
<dbReference type="PANTHER" id="PTHR45138:SF9">
    <property type="entry name" value="DIGUANYLATE CYCLASE DGCM-RELATED"/>
    <property type="match status" value="1"/>
</dbReference>
<dbReference type="EMBL" id="JAHKKG010000008">
    <property type="protein sequence ID" value="MBU2666910.1"/>
    <property type="molecule type" value="Genomic_DNA"/>
</dbReference>
<evidence type="ECO:0000313" key="4">
    <source>
        <dbReference type="Proteomes" id="UP001519654"/>
    </source>
</evidence>
<feature type="transmembrane region" description="Helical" evidence="1">
    <location>
        <begin position="160"/>
        <end position="177"/>
    </location>
</feature>
<dbReference type="InterPro" id="IPR029787">
    <property type="entry name" value="Nucleotide_cyclase"/>
</dbReference>
<feature type="transmembrane region" description="Helical" evidence="1">
    <location>
        <begin position="93"/>
        <end position="111"/>
    </location>
</feature>
<dbReference type="Proteomes" id="UP001519654">
    <property type="component" value="Unassembled WGS sequence"/>
</dbReference>
<comment type="caution">
    <text evidence="3">The sequence shown here is derived from an EMBL/GenBank/DDBJ whole genome shotgun (WGS) entry which is preliminary data.</text>
</comment>
<dbReference type="InterPro" id="IPR043128">
    <property type="entry name" value="Rev_trsase/Diguanyl_cyclase"/>
</dbReference>
<keyword evidence="1" id="KW-1133">Transmembrane helix</keyword>
<dbReference type="InterPro" id="IPR050469">
    <property type="entry name" value="Diguanylate_Cyclase"/>
</dbReference>
<dbReference type="Gene3D" id="3.30.70.270">
    <property type="match status" value="1"/>
</dbReference>
<feature type="transmembrane region" description="Helical" evidence="1">
    <location>
        <begin position="35"/>
        <end position="53"/>
    </location>
</feature>
<feature type="transmembrane region" description="Helical" evidence="1">
    <location>
        <begin position="286"/>
        <end position="307"/>
    </location>
</feature>
<sequence>MSRRGWWIYGTAITIAAAAYLYAPENGGWARGLQLAPDFVMTGAMLVGLRFVPARDRAPWFCFVLALVATAMATLSTVVGLDWVPGDLPDVADLLYLAFYPIVAAGLVLMVRQSQRRIDWAAVVDAFTVTAGIGLLAWSYAIAPSLRDDSTSMTSRLVAAAYPVADLLLLAMTIVLVRSNGREGRRAPTLVAIAIGGYLAGDCAWVLLRNLNDGWADIAWVNRAINVEYQLSLLVLTLAILWPQVRGDGGGAGSVSHLSRPQLAGLTLAMLMSPALLITQELTDGIVDGLAIGIGSAIMFLLVMVRFTQLLRQSERQAQLVRELSRRDELTGLPNRRVWGEEFPAFLRRAAADRVPVAVCMIDLDHFKAFNDTYGHPAGDRLLQTAARAWEQELRAYDLLARYGGEEFILLLTGSAIEDAMGVVDRLRDVTPLDQTFSAGMAVWDYEETSDDLVARADVALYAAKAGGRNRTCLAEEPLRTAQN</sequence>